<name>A0A1H9MC83_9EURY</name>
<dbReference type="EMBL" id="FOFD01000004">
    <property type="protein sequence ID" value="SER21109.1"/>
    <property type="molecule type" value="Genomic_DNA"/>
</dbReference>
<proteinExistence type="predicted"/>
<evidence type="ECO:0000256" key="1">
    <source>
        <dbReference type="SAM" id="Phobius"/>
    </source>
</evidence>
<organism evidence="2 3">
    <name type="scientific">Natrinema salaciae</name>
    <dbReference type="NCBI Taxonomy" id="1186196"/>
    <lineage>
        <taxon>Archaea</taxon>
        <taxon>Methanobacteriati</taxon>
        <taxon>Methanobacteriota</taxon>
        <taxon>Stenosarchaea group</taxon>
        <taxon>Halobacteria</taxon>
        <taxon>Halobacteriales</taxon>
        <taxon>Natrialbaceae</taxon>
        <taxon>Natrinema</taxon>
    </lineage>
</organism>
<sequence length="66" mass="7299">MTQSIFGMDRGTVRRAGVIATFVLFVLFIVEPQVTGPIGEILLVAYVLLVGIVLVSLVEDFRYLLE</sequence>
<dbReference type="AlphaFoldDB" id="A0A1H9MC83"/>
<keyword evidence="1" id="KW-1133">Transmembrane helix</keyword>
<protein>
    <submittedName>
        <fullName evidence="2">Uncharacterized protein</fullName>
    </submittedName>
</protein>
<reference evidence="3" key="1">
    <citation type="submission" date="2016-10" db="EMBL/GenBank/DDBJ databases">
        <authorList>
            <person name="Varghese N."/>
            <person name="Submissions S."/>
        </authorList>
    </citation>
    <scope>NUCLEOTIDE SEQUENCE [LARGE SCALE GENOMIC DNA]</scope>
    <source>
        <strain evidence="3">DSM 25055</strain>
    </source>
</reference>
<feature type="transmembrane region" description="Helical" evidence="1">
    <location>
        <begin position="36"/>
        <end position="58"/>
    </location>
</feature>
<dbReference type="Proteomes" id="UP000199114">
    <property type="component" value="Unassembled WGS sequence"/>
</dbReference>
<feature type="transmembrane region" description="Helical" evidence="1">
    <location>
        <begin position="12"/>
        <end position="30"/>
    </location>
</feature>
<gene>
    <name evidence="2" type="ORF">SAMN04489841_3296</name>
</gene>
<evidence type="ECO:0000313" key="2">
    <source>
        <dbReference type="EMBL" id="SER21109.1"/>
    </source>
</evidence>
<keyword evidence="1" id="KW-0472">Membrane</keyword>
<accession>A0A1H9MC83</accession>
<evidence type="ECO:0000313" key="3">
    <source>
        <dbReference type="Proteomes" id="UP000199114"/>
    </source>
</evidence>
<keyword evidence="3" id="KW-1185">Reference proteome</keyword>
<keyword evidence="1" id="KW-0812">Transmembrane</keyword>